<evidence type="ECO:0000256" key="1">
    <source>
        <dbReference type="ARBA" id="ARBA00004141"/>
    </source>
</evidence>
<feature type="transmembrane region" description="Helical" evidence="6">
    <location>
        <begin position="704"/>
        <end position="730"/>
    </location>
</feature>
<feature type="transmembrane region" description="Helical" evidence="6">
    <location>
        <begin position="456"/>
        <end position="489"/>
    </location>
</feature>
<feature type="transmembrane region" description="Helical" evidence="6">
    <location>
        <begin position="368"/>
        <end position="387"/>
    </location>
</feature>
<evidence type="ECO:0000256" key="4">
    <source>
        <dbReference type="ARBA" id="ARBA00022989"/>
    </source>
</evidence>
<dbReference type="InterPro" id="IPR012496">
    <property type="entry name" value="TMC_dom"/>
</dbReference>
<feature type="transmembrane region" description="Helical" evidence="6">
    <location>
        <begin position="509"/>
        <end position="532"/>
    </location>
</feature>
<proteinExistence type="inferred from homology"/>
<dbReference type="PANTHER" id="PTHR23302:SF43">
    <property type="entry name" value="TMC DOMAIN-CONTAINING PROTEIN"/>
    <property type="match status" value="1"/>
</dbReference>
<dbReference type="GO" id="GO:0005886">
    <property type="term" value="C:plasma membrane"/>
    <property type="evidence" value="ECO:0007669"/>
    <property type="project" value="InterPro"/>
</dbReference>
<dbReference type="Proteomes" id="UP001165289">
    <property type="component" value="Unassembled WGS sequence"/>
</dbReference>
<evidence type="ECO:0000256" key="6">
    <source>
        <dbReference type="SAM" id="Phobius"/>
    </source>
</evidence>
<keyword evidence="3 6" id="KW-0812">Transmembrane</keyword>
<keyword evidence="4 6" id="KW-1133">Transmembrane helix</keyword>
<evidence type="ECO:0000256" key="2">
    <source>
        <dbReference type="ARBA" id="ARBA00006510"/>
    </source>
</evidence>
<dbReference type="GO" id="GO:0008381">
    <property type="term" value="F:mechanosensitive monoatomic ion channel activity"/>
    <property type="evidence" value="ECO:0007669"/>
    <property type="project" value="TreeGrafter"/>
</dbReference>
<evidence type="ECO:0000313" key="9">
    <source>
        <dbReference type="Proteomes" id="UP001165289"/>
    </source>
</evidence>
<sequence length="951" mass="109254">MAQSDSRVNLFSNKTEDTQVGVSSIETNMANFELKEVLGEYIETPADTEVIDNFHNDEIKQKESSEVIWPVTSDDIIENAPSKMLLNECKIVGIMEEFCGKDNEGVILDCDFHKKIRTVKRAASEKSFRKNKIKRVPSALTESKPPVVRSNHDHEASPVVMRNENNEFEWQCAQNGPNEPLAVIATEQSVLPRNLSTESFPNQSKNLRNRRATELLKRDEIKRQASVHGFWYTARYIHYERFKSIWHNVKSISFWGSEMKHVESIFGTSVVSYFIFLRFIFLINFVLFIIATMFIILPQLLFNYVIEFNSTLVARIRFKPQEDILGLVTGDNWFENTELFYGSYTDEIIATPKRDDPENAVFQYSMPYAYLFTNLVILLMFLIALIYKLGEAFRESYGTLGGQTSAETCNRVFGAWDYGISNEKAAKLRHHSITTDLKEEIDEQIAKNLHRSWKEWLAVIFLRIFFNILTFLLLAISGVIIVFSTLWALANRCPGEAQAQFLQPLGINIPGIINSLTIVILNFLLQFIFPFFAQYERFRTQSYELKITLVRSVLIRLASLIVLTLTLFVSYLFIQAGGDVSVSAGNTTEFNPQEVANFINGALGTTLNVTSFQCQSFSCWETYFGQEFYRLAVTNFVFAIITTLFPEISRYLLHRFGPKIWNRVSKIVKKQFIKKYADLLAKLVTNPPEFIIAKSVLDLIYAQALMLLGVFFCPFLPMIASVTFFVTFYVKKYSCVWFCSPSSRGLYRSARNNLFYILLLMLIYFASLAAILYMLLELEPSDECGPFRNFDSFVGPIEIYISRSEVAINIVDLIKSPGVTYSIITLLLLFAYAQYIIVGSYKKNVKSIRHRLGVESADKQYYCDQLVVIFNQAESLRKLHNDILQVHYNSDIEYEFVYKDRLDSITSNIGAAATGARLSWMNTNDREKLVDRRKQASNIGGIYERTDNRKH</sequence>
<feature type="transmembrane region" description="Helical" evidence="6">
    <location>
        <begin position="819"/>
        <end position="841"/>
    </location>
</feature>
<dbReference type="Pfam" id="PF07810">
    <property type="entry name" value="TMC"/>
    <property type="match status" value="1"/>
</dbReference>
<feature type="transmembrane region" description="Helical" evidence="6">
    <location>
        <begin position="754"/>
        <end position="776"/>
    </location>
</feature>
<comment type="similarity">
    <text evidence="2">Belongs to the TMC family.</text>
</comment>
<keyword evidence="5 6" id="KW-0472">Membrane</keyword>
<accession>A0AAV7KLE6</accession>
<dbReference type="AlphaFoldDB" id="A0AAV7KLE6"/>
<evidence type="ECO:0000313" key="8">
    <source>
        <dbReference type="EMBL" id="KAI6661585.1"/>
    </source>
</evidence>
<name>A0AAV7KLE6_9METZ</name>
<evidence type="ECO:0000256" key="5">
    <source>
        <dbReference type="ARBA" id="ARBA00023136"/>
    </source>
</evidence>
<comment type="subcellular location">
    <subcellularLocation>
        <location evidence="1">Membrane</location>
        <topology evidence="1">Multi-pass membrane protein</topology>
    </subcellularLocation>
</comment>
<evidence type="ECO:0000256" key="3">
    <source>
        <dbReference type="ARBA" id="ARBA00022692"/>
    </source>
</evidence>
<dbReference type="PANTHER" id="PTHR23302">
    <property type="entry name" value="TRANSMEMBRANE CHANNEL-RELATED"/>
    <property type="match status" value="1"/>
</dbReference>
<comment type="caution">
    <text evidence="8">The sequence shown here is derived from an EMBL/GenBank/DDBJ whole genome shotgun (WGS) entry which is preliminary data.</text>
</comment>
<reference evidence="8 9" key="1">
    <citation type="journal article" date="2023" name="BMC Biol.">
        <title>The compact genome of the sponge Oopsacas minuta (Hexactinellida) is lacking key metazoan core genes.</title>
        <authorList>
            <person name="Santini S."/>
            <person name="Schenkelaars Q."/>
            <person name="Jourda C."/>
            <person name="Duchesne M."/>
            <person name="Belahbib H."/>
            <person name="Rocher C."/>
            <person name="Selva M."/>
            <person name="Riesgo A."/>
            <person name="Vervoort M."/>
            <person name="Leys S.P."/>
            <person name="Kodjabachian L."/>
            <person name="Le Bivic A."/>
            <person name="Borchiellini C."/>
            <person name="Claverie J.M."/>
            <person name="Renard E."/>
        </authorList>
    </citation>
    <scope>NUCLEOTIDE SEQUENCE [LARGE SCALE GENOMIC DNA]</scope>
    <source>
        <strain evidence="8">SPO-2</strain>
    </source>
</reference>
<dbReference type="InterPro" id="IPR038900">
    <property type="entry name" value="TMC"/>
</dbReference>
<organism evidence="8 9">
    <name type="scientific">Oopsacas minuta</name>
    <dbReference type="NCBI Taxonomy" id="111878"/>
    <lineage>
        <taxon>Eukaryota</taxon>
        <taxon>Metazoa</taxon>
        <taxon>Porifera</taxon>
        <taxon>Hexactinellida</taxon>
        <taxon>Hexasterophora</taxon>
        <taxon>Lyssacinosida</taxon>
        <taxon>Leucopsacidae</taxon>
        <taxon>Oopsacas</taxon>
    </lineage>
</organism>
<feature type="transmembrane region" description="Helical" evidence="6">
    <location>
        <begin position="553"/>
        <end position="574"/>
    </location>
</feature>
<feature type="transmembrane region" description="Helical" evidence="6">
    <location>
        <begin position="270"/>
        <end position="297"/>
    </location>
</feature>
<evidence type="ECO:0000259" key="7">
    <source>
        <dbReference type="Pfam" id="PF07810"/>
    </source>
</evidence>
<dbReference type="EMBL" id="JAKMXF010000011">
    <property type="protein sequence ID" value="KAI6661585.1"/>
    <property type="molecule type" value="Genomic_DNA"/>
</dbReference>
<keyword evidence="9" id="KW-1185">Reference proteome</keyword>
<feature type="domain" description="TMC" evidence="7">
    <location>
        <begin position="619"/>
        <end position="744"/>
    </location>
</feature>
<protein>
    <submittedName>
        <fullName evidence="8">Transmembrane channel-like protein 7</fullName>
    </submittedName>
</protein>
<gene>
    <name evidence="8" type="ORF">LOD99_13458</name>
</gene>